<feature type="chain" id="PRO_5004663923" evidence="2">
    <location>
        <begin position="23"/>
        <end position="260"/>
    </location>
</feature>
<dbReference type="HOGENOM" id="CLU_1068574_0_0_3"/>
<name>U5QG28_GLOK1</name>
<organism evidence="3 4">
    <name type="scientific">Gloeobacter kilaueensis (strain ATCC BAA-2537 / CCAP 1431/1 / ULC 316 / JS1)</name>
    <dbReference type="NCBI Taxonomy" id="1183438"/>
    <lineage>
        <taxon>Bacteria</taxon>
        <taxon>Bacillati</taxon>
        <taxon>Cyanobacteriota</taxon>
        <taxon>Cyanophyceae</taxon>
        <taxon>Gloeobacterales</taxon>
        <taxon>Gloeobacteraceae</taxon>
        <taxon>Gloeobacter</taxon>
    </lineage>
</organism>
<evidence type="ECO:0000313" key="4">
    <source>
        <dbReference type="Proteomes" id="UP000017396"/>
    </source>
</evidence>
<sequence length="260" mass="26872">MNTLQRMAAPAVLLILVTPVQAQMLRSAPAPQLKTSLQASPQITMIPAGTQANLIVLLSPGSTLPLMEDRPVTIAVGGQIGEVALPQGTFLVGKLTRAEDSKAILHFESLLVGNRIYTVQATSAPLDAQMVYDRAAAQQAQARANAVQSQGQTTNALIQTGTTMAHAVGGFGLGSLFGAVGSLAGSAQQAQANNEAARIAASAQKLSASVTALQTLSVQFQSEVDLKRPFAELPSSIPPTAGYMPGAPPPGYPPAVNQRE</sequence>
<protein>
    <submittedName>
        <fullName evidence="3">Uncharacterized protein</fullName>
    </submittedName>
</protein>
<proteinExistence type="predicted"/>
<reference evidence="3 4" key="1">
    <citation type="journal article" date="2013" name="PLoS ONE">
        <title>Cultivation and Complete Genome Sequencing of Gloeobacter kilaueensis sp. nov., from a Lava Cave in Kilauea Caldera, Hawai'i.</title>
        <authorList>
            <person name="Saw J.H."/>
            <person name="Schatz M."/>
            <person name="Brown M.V."/>
            <person name="Kunkel D.D."/>
            <person name="Foster J.S."/>
            <person name="Shick H."/>
            <person name="Christensen S."/>
            <person name="Hou S."/>
            <person name="Wan X."/>
            <person name="Donachie S.P."/>
        </authorList>
    </citation>
    <scope>NUCLEOTIDE SEQUENCE [LARGE SCALE GENOMIC DNA]</scope>
    <source>
        <strain evidence="4">JS</strain>
    </source>
</reference>
<dbReference type="STRING" id="1183438.GKIL_0352"/>
<gene>
    <name evidence="3" type="ORF">GKIL_0352</name>
</gene>
<dbReference type="KEGG" id="glj:GKIL_0352"/>
<feature type="region of interest" description="Disordered" evidence="1">
    <location>
        <begin position="236"/>
        <end position="260"/>
    </location>
</feature>
<keyword evidence="4" id="KW-1185">Reference proteome</keyword>
<evidence type="ECO:0000256" key="2">
    <source>
        <dbReference type="SAM" id="SignalP"/>
    </source>
</evidence>
<dbReference type="AlphaFoldDB" id="U5QG28"/>
<feature type="signal peptide" evidence="2">
    <location>
        <begin position="1"/>
        <end position="22"/>
    </location>
</feature>
<evidence type="ECO:0000313" key="3">
    <source>
        <dbReference type="EMBL" id="AGY56599.1"/>
    </source>
</evidence>
<keyword evidence="2" id="KW-0732">Signal</keyword>
<dbReference type="EMBL" id="CP003587">
    <property type="protein sequence ID" value="AGY56599.1"/>
    <property type="molecule type" value="Genomic_DNA"/>
</dbReference>
<dbReference type="Proteomes" id="UP000017396">
    <property type="component" value="Chromosome"/>
</dbReference>
<accession>U5QG28</accession>
<evidence type="ECO:0000256" key="1">
    <source>
        <dbReference type="SAM" id="MobiDB-lite"/>
    </source>
</evidence>